<accession>A0A7W9IN13</accession>
<evidence type="ECO:0000256" key="1">
    <source>
        <dbReference type="ARBA" id="ARBA00022630"/>
    </source>
</evidence>
<dbReference type="GO" id="GO:0003995">
    <property type="term" value="F:acyl-CoA dehydrogenase activity"/>
    <property type="evidence" value="ECO:0007669"/>
    <property type="project" value="TreeGrafter"/>
</dbReference>
<organism evidence="4 5">
    <name type="scientific">Streptosporangium becharense</name>
    <dbReference type="NCBI Taxonomy" id="1816182"/>
    <lineage>
        <taxon>Bacteria</taxon>
        <taxon>Bacillati</taxon>
        <taxon>Actinomycetota</taxon>
        <taxon>Actinomycetes</taxon>
        <taxon>Streptosporangiales</taxon>
        <taxon>Streptosporangiaceae</taxon>
        <taxon>Streptosporangium</taxon>
    </lineage>
</organism>
<dbReference type="PANTHER" id="PTHR48083:SF2">
    <property type="entry name" value="MEDIUM-CHAIN SPECIFIC ACYL-COA DEHYDROGENASE, MITOCHONDRIAL"/>
    <property type="match status" value="1"/>
</dbReference>
<dbReference type="EMBL" id="JACHMP010000001">
    <property type="protein sequence ID" value="MBB5823133.1"/>
    <property type="molecule type" value="Genomic_DNA"/>
</dbReference>
<protein>
    <submittedName>
        <fullName evidence="4">Alkylation response protein AidB-like acyl-CoA dehydrogenase</fullName>
    </submittedName>
</protein>
<reference evidence="4 5" key="1">
    <citation type="submission" date="2020-08" db="EMBL/GenBank/DDBJ databases">
        <title>Sequencing the genomes of 1000 actinobacteria strains.</title>
        <authorList>
            <person name="Klenk H.-P."/>
        </authorList>
    </citation>
    <scope>NUCLEOTIDE SEQUENCE [LARGE SCALE GENOMIC DNA]</scope>
    <source>
        <strain evidence="4 5">DSM 46887</strain>
    </source>
</reference>
<evidence type="ECO:0000313" key="5">
    <source>
        <dbReference type="Proteomes" id="UP000540685"/>
    </source>
</evidence>
<sequence>MTMDLKLNPVQERLAGAVELALTRTGDPRAELAGIGVPAVSLSPRWGGLGLGLGADVIVGTELGTAMETLPGYRETALCLDLLQEEAPREVEDALAAAVDGKALATTLGLHAPVTLRCDGEGRLWGVGEAVEACPWDVVVARAAVEGGAHRWFVLPVREATCGTEPAEVLGTPAVRLHFSGARAHELDLNPAVLGRALDAARVRQAALLLGLATGALRVAKEHVNRRLQFGRPLVEFQTVSHRLAALMAEGDGWLLLLHEAAWLHDREEDTTVAAAQVLAAAADHALRATRLNLQLHGARGMLSGSRAASAYRTASVEAVRLGPAERLWPEIGRARLAALGSASR</sequence>
<dbReference type="GO" id="GO:0033539">
    <property type="term" value="P:fatty acid beta-oxidation using acyl-CoA dehydrogenase"/>
    <property type="evidence" value="ECO:0007669"/>
    <property type="project" value="TreeGrafter"/>
</dbReference>
<dbReference type="SUPFAM" id="SSF47203">
    <property type="entry name" value="Acyl-CoA dehydrogenase C-terminal domain-like"/>
    <property type="match status" value="1"/>
</dbReference>
<gene>
    <name evidence="4" type="ORF">F4562_006195</name>
</gene>
<keyword evidence="5" id="KW-1185">Reference proteome</keyword>
<dbReference type="AlphaFoldDB" id="A0A7W9IN13"/>
<feature type="domain" description="Acyl-CoA dehydrogenase/oxidase C-terminal" evidence="3">
    <location>
        <begin position="195"/>
        <end position="335"/>
    </location>
</feature>
<dbReference type="GO" id="GO:0005737">
    <property type="term" value="C:cytoplasm"/>
    <property type="evidence" value="ECO:0007669"/>
    <property type="project" value="TreeGrafter"/>
</dbReference>
<proteinExistence type="predicted"/>
<keyword evidence="1" id="KW-0285">Flavoprotein</keyword>
<dbReference type="Proteomes" id="UP000540685">
    <property type="component" value="Unassembled WGS sequence"/>
</dbReference>
<dbReference type="Gene3D" id="1.20.140.10">
    <property type="entry name" value="Butyryl-CoA Dehydrogenase, subunit A, domain 3"/>
    <property type="match status" value="1"/>
</dbReference>
<comment type="caution">
    <text evidence="4">The sequence shown here is derived from an EMBL/GenBank/DDBJ whole genome shotgun (WGS) entry which is preliminary data.</text>
</comment>
<dbReference type="InterPro" id="IPR036250">
    <property type="entry name" value="AcylCo_DH-like_C"/>
</dbReference>
<keyword evidence="2" id="KW-0560">Oxidoreductase</keyword>
<name>A0A7W9IN13_9ACTN</name>
<evidence type="ECO:0000259" key="3">
    <source>
        <dbReference type="Pfam" id="PF00441"/>
    </source>
</evidence>
<dbReference type="InterPro" id="IPR050741">
    <property type="entry name" value="Acyl-CoA_dehydrogenase"/>
</dbReference>
<dbReference type="PANTHER" id="PTHR48083">
    <property type="entry name" value="MEDIUM-CHAIN SPECIFIC ACYL-COA DEHYDROGENASE, MITOCHONDRIAL-RELATED"/>
    <property type="match status" value="1"/>
</dbReference>
<evidence type="ECO:0000256" key="2">
    <source>
        <dbReference type="ARBA" id="ARBA00023002"/>
    </source>
</evidence>
<dbReference type="InterPro" id="IPR009075">
    <property type="entry name" value="AcylCo_DH/oxidase_C"/>
</dbReference>
<dbReference type="Pfam" id="PF00441">
    <property type="entry name" value="Acyl-CoA_dh_1"/>
    <property type="match status" value="1"/>
</dbReference>
<evidence type="ECO:0000313" key="4">
    <source>
        <dbReference type="EMBL" id="MBB5823133.1"/>
    </source>
</evidence>